<feature type="compositionally biased region" description="Basic and acidic residues" evidence="1">
    <location>
        <begin position="1"/>
        <end position="12"/>
    </location>
</feature>
<evidence type="ECO:0000256" key="1">
    <source>
        <dbReference type="SAM" id="MobiDB-lite"/>
    </source>
</evidence>
<sequence length="71" mass="7803">MKPNDEIREHARIGVGYPQGPRAGSSPPHSASTRMLFLYGLATLAIHGRFNADDKCCEKQASRPPFFTFPG</sequence>
<evidence type="ECO:0000313" key="3">
    <source>
        <dbReference type="Proteomes" id="UP000315750"/>
    </source>
</evidence>
<dbReference type="AlphaFoldDB" id="A0A518ATX3"/>
<dbReference type="EMBL" id="CP036278">
    <property type="protein sequence ID" value="QDU58181.1"/>
    <property type="molecule type" value="Genomic_DNA"/>
</dbReference>
<dbReference type="Proteomes" id="UP000315750">
    <property type="component" value="Chromosome"/>
</dbReference>
<reference evidence="2 3" key="1">
    <citation type="submission" date="2019-02" db="EMBL/GenBank/DDBJ databases">
        <title>Deep-cultivation of Planctomycetes and their phenomic and genomic characterization uncovers novel biology.</title>
        <authorList>
            <person name="Wiegand S."/>
            <person name="Jogler M."/>
            <person name="Boedeker C."/>
            <person name="Pinto D."/>
            <person name="Vollmers J."/>
            <person name="Rivas-Marin E."/>
            <person name="Kohn T."/>
            <person name="Peeters S.H."/>
            <person name="Heuer A."/>
            <person name="Rast P."/>
            <person name="Oberbeckmann S."/>
            <person name="Bunk B."/>
            <person name="Jeske O."/>
            <person name="Meyerdierks A."/>
            <person name="Storesund J.E."/>
            <person name="Kallscheuer N."/>
            <person name="Luecker S."/>
            <person name="Lage O.M."/>
            <person name="Pohl T."/>
            <person name="Merkel B.J."/>
            <person name="Hornburger P."/>
            <person name="Mueller R.-W."/>
            <person name="Bruemmer F."/>
            <person name="Labrenz M."/>
            <person name="Spormann A.M."/>
            <person name="Op den Camp H."/>
            <person name="Overmann J."/>
            <person name="Amann R."/>
            <person name="Jetten M.S.M."/>
            <person name="Mascher T."/>
            <person name="Medema M.H."/>
            <person name="Devos D.P."/>
            <person name="Kaster A.-K."/>
            <person name="Ovreas L."/>
            <person name="Rohde M."/>
            <person name="Galperin M.Y."/>
            <person name="Jogler C."/>
        </authorList>
    </citation>
    <scope>NUCLEOTIDE SEQUENCE [LARGE SCALE GENOMIC DNA]</scope>
    <source>
        <strain evidence="2 3">Pan181</strain>
    </source>
</reference>
<name>A0A518ATX3_9BACT</name>
<dbReference type="KEGG" id="amuc:Pan181_44140"/>
<accession>A0A518ATX3</accession>
<protein>
    <submittedName>
        <fullName evidence="2">Uncharacterized protein</fullName>
    </submittedName>
</protein>
<organism evidence="2 3">
    <name type="scientific">Aeoliella mucimassa</name>
    <dbReference type="NCBI Taxonomy" id="2527972"/>
    <lineage>
        <taxon>Bacteria</taxon>
        <taxon>Pseudomonadati</taxon>
        <taxon>Planctomycetota</taxon>
        <taxon>Planctomycetia</taxon>
        <taxon>Pirellulales</taxon>
        <taxon>Lacipirellulaceae</taxon>
        <taxon>Aeoliella</taxon>
    </lineage>
</organism>
<gene>
    <name evidence="2" type="ORF">Pan181_44140</name>
</gene>
<proteinExistence type="predicted"/>
<evidence type="ECO:0000313" key="2">
    <source>
        <dbReference type="EMBL" id="QDU58181.1"/>
    </source>
</evidence>
<feature type="region of interest" description="Disordered" evidence="1">
    <location>
        <begin position="1"/>
        <end position="29"/>
    </location>
</feature>
<keyword evidence="3" id="KW-1185">Reference proteome</keyword>